<dbReference type="PANTHER" id="PTHR30462:SF0">
    <property type="entry name" value="INTERMEMBRANE TRANSPORT PROTEIN YEBT"/>
    <property type="match status" value="1"/>
</dbReference>
<accession>A0AAQ3QWT1</accession>
<feature type="transmembrane region" description="Helical" evidence="8">
    <location>
        <begin position="23"/>
        <end position="42"/>
    </location>
</feature>
<dbReference type="Proteomes" id="UP001304300">
    <property type="component" value="Chromosome"/>
</dbReference>
<dbReference type="EMBL" id="CP136920">
    <property type="protein sequence ID" value="WOO42165.1"/>
    <property type="molecule type" value="Genomic_DNA"/>
</dbReference>
<keyword evidence="6 8" id="KW-0472">Membrane</keyword>
<evidence type="ECO:0000256" key="1">
    <source>
        <dbReference type="ARBA" id="ARBA00004533"/>
    </source>
</evidence>
<evidence type="ECO:0000256" key="2">
    <source>
        <dbReference type="ARBA" id="ARBA00022475"/>
    </source>
</evidence>
<keyword evidence="5 8" id="KW-1133">Transmembrane helix</keyword>
<dbReference type="InterPro" id="IPR003399">
    <property type="entry name" value="Mce/MlaD"/>
</dbReference>
<dbReference type="GO" id="GO:0005886">
    <property type="term" value="C:plasma membrane"/>
    <property type="evidence" value="ECO:0007669"/>
    <property type="project" value="UniProtKB-SubCell"/>
</dbReference>
<comment type="subcellular location">
    <subcellularLocation>
        <location evidence="1">Cell inner membrane</location>
    </subcellularLocation>
</comment>
<dbReference type="RefSeq" id="WP_317834650.1">
    <property type="nucleotide sequence ID" value="NZ_CP136920.1"/>
</dbReference>
<keyword evidence="4 8" id="KW-0812">Transmembrane</keyword>
<evidence type="ECO:0000256" key="4">
    <source>
        <dbReference type="ARBA" id="ARBA00022692"/>
    </source>
</evidence>
<proteinExistence type="predicted"/>
<name>A0AAQ3QWT1_9BACT</name>
<evidence type="ECO:0000313" key="10">
    <source>
        <dbReference type="EMBL" id="WOO42165.1"/>
    </source>
</evidence>
<reference evidence="10 11" key="1">
    <citation type="submission" date="2023-10" db="EMBL/GenBank/DDBJ databases">
        <title>Rubellicoccus peritrichatus gen. nov., sp. nov., isolated from an algae of coral reef tank.</title>
        <authorList>
            <person name="Luo J."/>
        </authorList>
    </citation>
    <scope>NUCLEOTIDE SEQUENCE [LARGE SCALE GENOMIC DNA]</scope>
    <source>
        <strain evidence="10 11">CR14</strain>
    </source>
</reference>
<evidence type="ECO:0000256" key="5">
    <source>
        <dbReference type="ARBA" id="ARBA00022989"/>
    </source>
</evidence>
<dbReference type="Pfam" id="PF02470">
    <property type="entry name" value="MlaD"/>
    <property type="match status" value="2"/>
</dbReference>
<evidence type="ECO:0000256" key="6">
    <source>
        <dbReference type="ARBA" id="ARBA00023136"/>
    </source>
</evidence>
<keyword evidence="2" id="KW-1003">Cell membrane</keyword>
<keyword evidence="11" id="KW-1185">Reference proteome</keyword>
<feature type="domain" description="Mce/MlaD" evidence="9">
    <location>
        <begin position="49"/>
        <end position="139"/>
    </location>
</feature>
<evidence type="ECO:0000256" key="7">
    <source>
        <dbReference type="SAM" id="MobiDB-lite"/>
    </source>
</evidence>
<dbReference type="KEGG" id="puo:RZN69_03625"/>
<evidence type="ECO:0000256" key="3">
    <source>
        <dbReference type="ARBA" id="ARBA00022519"/>
    </source>
</evidence>
<organism evidence="10 11">
    <name type="scientific">Rubellicoccus peritrichatus</name>
    <dbReference type="NCBI Taxonomy" id="3080537"/>
    <lineage>
        <taxon>Bacteria</taxon>
        <taxon>Pseudomonadati</taxon>
        <taxon>Verrucomicrobiota</taxon>
        <taxon>Opitutia</taxon>
        <taxon>Puniceicoccales</taxon>
        <taxon>Cerasicoccaceae</taxon>
        <taxon>Rubellicoccus</taxon>
    </lineage>
</organism>
<evidence type="ECO:0000313" key="11">
    <source>
        <dbReference type="Proteomes" id="UP001304300"/>
    </source>
</evidence>
<gene>
    <name evidence="10" type="ORF">RZN69_03625</name>
</gene>
<feature type="domain" description="Mce/MlaD" evidence="9">
    <location>
        <begin position="163"/>
        <end position="223"/>
    </location>
</feature>
<keyword evidence="3" id="KW-0997">Cell inner membrane</keyword>
<protein>
    <submittedName>
        <fullName evidence="10">MlaD family protein</fullName>
    </submittedName>
</protein>
<feature type="compositionally biased region" description="Basic and acidic residues" evidence="7">
    <location>
        <begin position="325"/>
        <end position="338"/>
    </location>
</feature>
<feature type="compositionally biased region" description="Polar residues" evidence="7">
    <location>
        <begin position="296"/>
        <end position="311"/>
    </location>
</feature>
<dbReference type="AlphaFoldDB" id="A0AAQ3QWT1"/>
<evidence type="ECO:0000259" key="9">
    <source>
        <dbReference type="Pfam" id="PF02470"/>
    </source>
</evidence>
<dbReference type="InterPro" id="IPR051800">
    <property type="entry name" value="PqiA-PqiB_transport"/>
</dbReference>
<evidence type="ECO:0000256" key="8">
    <source>
        <dbReference type="SAM" id="Phobius"/>
    </source>
</evidence>
<dbReference type="PANTHER" id="PTHR30462">
    <property type="entry name" value="INTERMEMBRANE TRANSPORT PROTEIN PQIB-RELATED"/>
    <property type="match status" value="1"/>
</dbReference>
<feature type="region of interest" description="Disordered" evidence="7">
    <location>
        <begin position="296"/>
        <end position="347"/>
    </location>
</feature>
<sequence>MNQEKSQSSEEFPDVVIVKHHRFSIVWVVPVIALLVAGWLIYNTYTKKGKDITITFKDGSGLVAGKTELQYLGVQVGIVNEVNLSNLTDVVVKARLDKSASELASEGTAFWVVRPEISLAGVRGLDTLLSGPYITMIPGKSKTPQYNFTGLPGQPAAGPNEPGLNIVLQAEQLGSLKDGDPIYYREFKVGEIDQVSIASDAKTVHVHAHIMHDYENLIRENTKFWNASGIGMSLGLFGAKIKTESLESILSGGVSFATPPNDEMGNNVVDGTVFKLHNDPEDEWSKWSPTISLPDTVEVSTPQANQPTSKSNSEDPNNKTVDQPAGEKETKPEAEPSVKLKGPPAHR</sequence>